<feature type="domain" description="WYL" evidence="2">
    <location>
        <begin position="143"/>
        <end position="207"/>
    </location>
</feature>
<dbReference type="PROSITE" id="PS52050">
    <property type="entry name" value="WYL"/>
    <property type="match status" value="1"/>
</dbReference>
<dbReference type="SUPFAM" id="SSF46785">
    <property type="entry name" value="Winged helix' DNA-binding domain"/>
    <property type="match status" value="1"/>
</dbReference>
<evidence type="ECO:0000313" key="4">
    <source>
        <dbReference type="Proteomes" id="UP000250223"/>
    </source>
</evidence>
<dbReference type="InterPro" id="IPR036390">
    <property type="entry name" value="WH_DNA-bd_sf"/>
</dbReference>
<dbReference type="PANTHER" id="PTHR34580">
    <property type="match status" value="1"/>
</dbReference>
<dbReference type="Proteomes" id="UP000250223">
    <property type="component" value="Unassembled WGS sequence"/>
</dbReference>
<dbReference type="Pfam" id="PF08279">
    <property type="entry name" value="HTH_11"/>
    <property type="match status" value="1"/>
</dbReference>
<dbReference type="PANTHER" id="PTHR34580:SF1">
    <property type="entry name" value="PROTEIN PAFC"/>
    <property type="match status" value="1"/>
</dbReference>
<dbReference type="InterPro" id="IPR036388">
    <property type="entry name" value="WH-like_DNA-bd_sf"/>
</dbReference>
<proteinExistence type="predicted"/>
<evidence type="ECO:0000259" key="1">
    <source>
        <dbReference type="Pfam" id="PF08279"/>
    </source>
</evidence>
<feature type="domain" description="Helix-turn-helix type 11" evidence="1">
    <location>
        <begin position="9"/>
        <end position="60"/>
    </location>
</feature>
<dbReference type="Pfam" id="PF13280">
    <property type="entry name" value="WYL"/>
    <property type="match status" value="1"/>
</dbReference>
<dbReference type="InterPro" id="IPR013196">
    <property type="entry name" value="HTH_11"/>
</dbReference>
<evidence type="ECO:0000313" key="3">
    <source>
        <dbReference type="EMBL" id="SQB33617.1"/>
    </source>
</evidence>
<name>A0A2X2W2P3_CLOCO</name>
<evidence type="ECO:0000259" key="2">
    <source>
        <dbReference type="Pfam" id="PF13280"/>
    </source>
</evidence>
<gene>
    <name evidence="3" type="ORF">NCTC13028_00606</name>
</gene>
<dbReference type="AlphaFoldDB" id="A0A2X2W2P3"/>
<protein>
    <submittedName>
        <fullName evidence="3">Putative transcriptional regulator</fullName>
    </submittedName>
</protein>
<accession>A0A2X2W2P3</accession>
<dbReference type="InterPro" id="IPR026881">
    <property type="entry name" value="WYL_dom"/>
</dbReference>
<sequence>MSRVSNALTMLILLKSRGKMKIKELAHELEVSEREVRRYKQDLEMAQIYIKSIPGKYGGYVYENKDYLLSGDLNKEEFNILLTAVDQLQQINAIYCKDCRLLFDKINALKNMSERNSNLQYTQYFIKSIKSKSNYPKDKKLWMDLTSAILTRNKINIKYEGLNSKLSNRIIRPYAIFQYKGDLYCIGYCELRKSIRQFKIYRIQEYEILKEKFKKDKEFNIEKYMENCFGIYKDDEINLV</sequence>
<dbReference type="InterPro" id="IPR051534">
    <property type="entry name" value="CBASS_pafABC_assoc_protein"/>
</dbReference>
<reference evidence="3 4" key="1">
    <citation type="submission" date="2018-06" db="EMBL/GenBank/DDBJ databases">
        <authorList>
            <consortium name="Pathogen Informatics"/>
            <person name="Doyle S."/>
        </authorList>
    </citation>
    <scope>NUCLEOTIDE SEQUENCE [LARGE SCALE GENOMIC DNA]</scope>
    <source>
        <strain evidence="3 4">NCTC13028</strain>
    </source>
</reference>
<organism evidence="3 4">
    <name type="scientific">Clostridium cochlearium</name>
    <dbReference type="NCBI Taxonomy" id="1494"/>
    <lineage>
        <taxon>Bacteria</taxon>
        <taxon>Bacillati</taxon>
        <taxon>Bacillota</taxon>
        <taxon>Clostridia</taxon>
        <taxon>Eubacteriales</taxon>
        <taxon>Clostridiaceae</taxon>
        <taxon>Clostridium</taxon>
    </lineage>
</organism>
<dbReference type="Gene3D" id="1.10.10.10">
    <property type="entry name" value="Winged helix-like DNA-binding domain superfamily/Winged helix DNA-binding domain"/>
    <property type="match status" value="1"/>
</dbReference>
<dbReference type="EMBL" id="UAWC01000001">
    <property type="protein sequence ID" value="SQB33617.1"/>
    <property type="molecule type" value="Genomic_DNA"/>
</dbReference>